<comment type="caution">
    <text evidence="2">The sequence shown here is derived from an EMBL/GenBank/DDBJ whole genome shotgun (WGS) entry which is preliminary data.</text>
</comment>
<keyword evidence="1" id="KW-0472">Membrane</keyword>
<evidence type="ECO:0000313" key="2">
    <source>
        <dbReference type="EMBL" id="MBB6492579.1"/>
    </source>
</evidence>
<feature type="transmembrane region" description="Helical" evidence="1">
    <location>
        <begin position="6"/>
        <end position="25"/>
    </location>
</feature>
<dbReference type="EMBL" id="JACHBF010000007">
    <property type="protein sequence ID" value="MBB6492579.1"/>
    <property type="molecule type" value="Genomic_DNA"/>
</dbReference>
<gene>
    <name evidence="2" type="ORF">GGD45_002986</name>
</gene>
<accession>A0ABR6R062</accession>
<reference evidence="2 3" key="1">
    <citation type="submission" date="2020-08" db="EMBL/GenBank/DDBJ databases">
        <title>Genomic Encyclopedia of Type Strains, Phase IV (KMG-V): Genome sequencing to study the core and pangenomes of soil and plant-associated prokaryotes.</title>
        <authorList>
            <person name="Whitman W."/>
        </authorList>
    </citation>
    <scope>NUCLEOTIDE SEQUENCE [LARGE SCALE GENOMIC DNA]</scope>
    <source>
        <strain evidence="2 3">SEMIA 4059</strain>
    </source>
</reference>
<evidence type="ECO:0000313" key="3">
    <source>
        <dbReference type="Proteomes" id="UP000526625"/>
    </source>
</evidence>
<dbReference type="Proteomes" id="UP000526625">
    <property type="component" value="Unassembled WGS sequence"/>
</dbReference>
<organism evidence="2 3">
    <name type="scientific">Rhizobium tropici</name>
    <dbReference type="NCBI Taxonomy" id="398"/>
    <lineage>
        <taxon>Bacteria</taxon>
        <taxon>Pseudomonadati</taxon>
        <taxon>Pseudomonadota</taxon>
        <taxon>Alphaproteobacteria</taxon>
        <taxon>Hyphomicrobiales</taxon>
        <taxon>Rhizobiaceae</taxon>
        <taxon>Rhizobium/Agrobacterium group</taxon>
        <taxon>Rhizobium</taxon>
    </lineage>
</organism>
<name>A0ABR6R062_RHITR</name>
<protein>
    <submittedName>
        <fullName evidence="2">Uncharacterized protein</fullName>
    </submittedName>
</protein>
<keyword evidence="1" id="KW-0812">Transmembrane</keyword>
<sequence>MWDWFPLVFILFKVLVLGTGMFFAIKWHHDQGKQK</sequence>
<keyword evidence="3" id="KW-1185">Reference proteome</keyword>
<proteinExistence type="predicted"/>
<keyword evidence="1" id="KW-1133">Transmembrane helix</keyword>
<evidence type="ECO:0000256" key="1">
    <source>
        <dbReference type="SAM" id="Phobius"/>
    </source>
</evidence>